<dbReference type="InterPro" id="IPR023393">
    <property type="entry name" value="START-like_dom_sf"/>
</dbReference>
<organism evidence="3 5">
    <name type="scientific">Microthlaspi erraticum</name>
    <dbReference type="NCBI Taxonomy" id="1685480"/>
    <lineage>
        <taxon>Eukaryota</taxon>
        <taxon>Viridiplantae</taxon>
        <taxon>Streptophyta</taxon>
        <taxon>Embryophyta</taxon>
        <taxon>Tracheophyta</taxon>
        <taxon>Spermatophyta</taxon>
        <taxon>Magnoliopsida</taxon>
        <taxon>eudicotyledons</taxon>
        <taxon>Gunneridae</taxon>
        <taxon>Pentapetalae</taxon>
        <taxon>rosids</taxon>
        <taxon>malvids</taxon>
        <taxon>Brassicales</taxon>
        <taxon>Brassicaceae</taxon>
        <taxon>Coluteocarpeae</taxon>
        <taxon>Microthlaspi</taxon>
    </lineage>
</organism>
<dbReference type="PANTHER" id="PTHR31338">
    <property type="entry name" value="POLYKETIDE CYCLASE/DEHYDRASE AND LIPID TRANSPORT SUPERFAMILY PROTEIN"/>
    <property type="match status" value="1"/>
</dbReference>
<proteinExistence type="inferred from homology"/>
<dbReference type="SMART" id="SM01037">
    <property type="entry name" value="Bet_v_1"/>
    <property type="match status" value="1"/>
</dbReference>
<dbReference type="AlphaFoldDB" id="A0A6D2J1K0"/>
<accession>A0A6D2J1K0</accession>
<protein>
    <recommendedName>
        <fullName evidence="2">Bet v I/Major latex protein domain-containing protein</fullName>
    </recommendedName>
</protein>
<gene>
    <name evidence="3" type="ORF">MERR_LOCUS20986</name>
    <name evidence="4" type="ORF">MERR_LOCUS33631</name>
</gene>
<name>A0A6D2J1K0_9BRAS</name>
<dbReference type="OrthoDB" id="1072116at2759"/>
<dbReference type="Pfam" id="PF00407">
    <property type="entry name" value="Bet_v_1"/>
    <property type="match status" value="1"/>
</dbReference>
<evidence type="ECO:0000259" key="2">
    <source>
        <dbReference type="SMART" id="SM01037"/>
    </source>
</evidence>
<evidence type="ECO:0000313" key="5">
    <source>
        <dbReference type="Proteomes" id="UP000467841"/>
    </source>
</evidence>
<dbReference type="EMBL" id="CACVBM020001345">
    <property type="protein sequence ID" value="CAA7046396.1"/>
    <property type="molecule type" value="Genomic_DNA"/>
</dbReference>
<comment type="similarity">
    <text evidence="1">Belongs to the MLP family.</text>
</comment>
<dbReference type="PANTHER" id="PTHR31338:SF20">
    <property type="entry name" value="BET V I_MAJOR LATEX PROTEIN DOMAIN-CONTAINING PROTEIN"/>
    <property type="match status" value="1"/>
</dbReference>
<dbReference type="Gene3D" id="3.30.530.20">
    <property type="match status" value="1"/>
</dbReference>
<evidence type="ECO:0000256" key="1">
    <source>
        <dbReference type="ARBA" id="ARBA00038242"/>
    </source>
</evidence>
<sequence>MATSGTYVTEVPLKGSAEKHYQRYKSENHIFPEAIGHHIQDVNLHHGDWDSHGSIRSWNYTIDGKQESFKEKRELDDANMVVTKRGVEGHAMDQFKVFDIIYQFIPKSSEGCVCKITLIWEKKNEDTPEPINYMKFIKSLAADMDDHVLKSSA</sequence>
<dbReference type="Proteomes" id="UP000467841">
    <property type="component" value="Unassembled WGS sequence"/>
</dbReference>
<evidence type="ECO:0000313" key="4">
    <source>
        <dbReference type="EMBL" id="CAA7046396.1"/>
    </source>
</evidence>
<dbReference type="InterPro" id="IPR000916">
    <property type="entry name" value="Bet_v_I/MLP"/>
</dbReference>
<dbReference type="GO" id="GO:0006952">
    <property type="term" value="P:defense response"/>
    <property type="evidence" value="ECO:0007669"/>
    <property type="project" value="InterPro"/>
</dbReference>
<evidence type="ECO:0000313" key="3">
    <source>
        <dbReference type="EMBL" id="CAA7033751.1"/>
    </source>
</evidence>
<reference evidence="3 5" key="1">
    <citation type="submission" date="2020-01" db="EMBL/GenBank/DDBJ databases">
        <authorList>
            <person name="Mishra B."/>
        </authorList>
    </citation>
    <scope>NUCLEOTIDE SEQUENCE [LARGE SCALE GENOMIC DNA]</scope>
</reference>
<feature type="domain" description="Bet v I/Major latex protein" evidence="2">
    <location>
        <begin position="2"/>
        <end position="151"/>
    </location>
</feature>
<dbReference type="InterPro" id="IPR052006">
    <property type="entry name" value="MLP-like"/>
</dbReference>
<dbReference type="SUPFAM" id="SSF55961">
    <property type="entry name" value="Bet v1-like"/>
    <property type="match status" value="1"/>
</dbReference>
<dbReference type="EMBL" id="CACVBM020001138">
    <property type="protein sequence ID" value="CAA7033751.1"/>
    <property type="molecule type" value="Genomic_DNA"/>
</dbReference>
<dbReference type="CDD" id="cd07816">
    <property type="entry name" value="Bet_v1-like"/>
    <property type="match status" value="1"/>
</dbReference>
<keyword evidence="5" id="KW-1185">Reference proteome</keyword>